<evidence type="ECO:0000256" key="1">
    <source>
        <dbReference type="ARBA" id="ARBA00001917"/>
    </source>
</evidence>
<dbReference type="Proteomes" id="UP000054937">
    <property type="component" value="Unassembled WGS sequence"/>
</dbReference>
<keyword evidence="4" id="KW-0288">FMN</keyword>
<evidence type="ECO:0000259" key="6">
    <source>
        <dbReference type="Pfam" id="PF01180"/>
    </source>
</evidence>
<reference evidence="7 8" key="1">
    <citation type="journal article" date="2015" name="Sci. Rep.">
        <title>Genome of the facultative scuticociliatosis pathogen Pseudocohnilembus persalinus provides insight into its virulence through horizontal gene transfer.</title>
        <authorList>
            <person name="Xiong J."/>
            <person name="Wang G."/>
            <person name="Cheng J."/>
            <person name="Tian M."/>
            <person name="Pan X."/>
            <person name="Warren A."/>
            <person name="Jiang C."/>
            <person name="Yuan D."/>
            <person name="Miao W."/>
        </authorList>
    </citation>
    <scope>NUCLEOTIDE SEQUENCE [LARGE SCALE GENOMIC DNA]</scope>
    <source>
        <strain evidence="7">36N120E</strain>
    </source>
</reference>
<dbReference type="GO" id="GO:0004152">
    <property type="term" value="F:dihydroorotate dehydrogenase activity"/>
    <property type="evidence" value="ECO:0007669"/>
    <property type="project" value="TreeGrafter"/>
</dbReference>
<dbReference type="GO" id="GO:0005743">
    <property type="term" value="C:mitochondrial inner membrane"/>
    <property type="evidence" value="ECO:0007669"/>
    <property type="project" value="TreeGrafter"/>
</dbReference>
<dbReference type="GO" id="GO:0009220">
    <property type="term" value="P:pyrimidine ribonucleotide biosynthetic process"/>
    <property type="evidence" value="ECO:0007669"/>
    <property type="project" value="TreeGrafter"/>
</dbReference>
<comment type="cofactor">
    <cofactor evidence="1">
        <name>FMN</name>
        <dbReference type="ChEBI" id="CHEBI:58210"/>
    </cofactor>
</comment>
<proteinExistence type="predicted"/>
<keyword evidence="8" id="KW-1185">Reference proteome</keyword>
<evidence type="ECO:0000313" key="7">
    <source>
        <dbReference type="EMBL" id="KRW99651.1"/>
    </source>
</evidence>
<dbReference type="PANTHER" id="PTHR48109">
    <property type="entry name" value="DIHYDROOROTATE DEHYDROGENASE (QUINONE), MITOCHONDRIAL-RELATED"/>
    <property type="match status" value="1"/>
</dbReference>
<gene>
    <name evidence="7" type="ORF">PPERSA_03452</name>
</gene>
<keyword evidence="5" id="KW-0560">Oxidoreductase</keyword>
<evidence type="ECO:0000256" key="2">
    <source>
        <dbReference type="ARBA" id="ARBA00004725"/>
    </source>
</evidence>
<comment type="pathway">
    <text evidence="2">Pyrimidine metabolism; UMP biosynthesis via de novo pathway.</text>
</comment>
<dbReference type="InterPro" id="IPR050074">
    <property type="entry name" value="DHO_dehydrogenase"/>
</dbReference>
<feature type="domain" description="Dihydroorotate dehydrogenase catalytic" evidence="6">
    <location>
        <begin position="75"/>
        <end position="247"/>
    </location>
</feature>
<evidence type="ECO:0000256" key="5">
    <source>
        <dbReference type="ARBA" id="ARBA00023002"/>
    </source>
</evidence>
<dbReference type="AlphaFoldDB" id="A0A0V0QBP3"/>
<dbReference type="Pfam" id="PF01180">
    <property type="entry name" value="DHO_dh"/>
    <property type="match status" value="1"/>
</dbReference>
<protein>
    <recommendedName>
        <fullName evidence="6">Dihydroorotate dehydrogenase catalytic domain-containing protein</fullName>
    </recommendedName>
</protein>
<dbReference type="PANTHER" id="PTHR48109:SF4">
    <property type="entry name" value="DIHYDROOROTATE DEHYDROGENASE (QUINONE), MITOCHONDRIAL"/>
    <property type="match status" value="1"/>
</dbReference>
<dbReference type="GO" id="GO:0006207">
    <property type="term" value="P:'de novo' pyrimidine nucleobase biosynthetic process"/>
    <property type="evidence" value="ECO:0007669"/>
    <property type="project" value="TreeGrafter"/>
</dbReference>
<sequence length="266" mass="30093">MQYLSGGWKGIKYGTLSAGIGAIIYTKYVDSGPYTTLYKLCLKTFNPDTVHKLNKVFISMGLIHKVDQSIYKGVLDQNLGQLYLPNILGLAAGYEADGNITKDLVDMGFGYVEIGSLNPQLDVESKAQLENNKILPHQQRVEYNRDIDNLTILKPQAYVGSLKRSNDQSKQKYVIGANISPNAEAKLYTPYLCEQDFITGGQEALQFSDYVVLNLQGPQSKGIEHLLNIEKMKEIIDEIKKERTLLYAKQAVFEYFRRLWYSLINT</sequence>
<dbReference type="OrthoDB" id="297540at2759"/>
<dbReference type="InterPro" id="IPR005720">
    <property type="entry name" value="Dihydroorotate_DH_cat"/>
</dbReference>
<evidence type="ECO:0000256" key="4">
    <source>
        <dbReference type="ARBA" id="ARBA00022643"/>
    </source>
</evidence>
<dbReference type="InterPro" id="IPR013785">
    <property type="entry name" value="Aldolase_TIM"/>
</dbReference>
<dbReference type="Gene3D" id="3.20.20.70">
    <property type="entry name" value="Aldolase class I"/>
    <property type="match status" value="1"/>
</dbReference>
<dbReference type="InParanoid" id="A0A0V0QBP3"/>
<dbReference type="SUPFAM" id="SSF51395">
    <property type="entry name" value="FMN-linked oxidoreductases"/>
    <property type="match status" value="1"/>
</dbReference>
<accession>A0A0V0QBP3</accession>
<organism evidence="7 8">
    <name type="scientific">Pseudocohnilembus persalinus</name>
    <name type="common">Ciliate</name>
    <dbReference type="NCBI Taxonomy" id="266149"/>
    <lineage>
        <taxon>Eukaryota</taxon>
        <taxon>Sar</taxon>
        <taxon>Alveolata</taxon>
        <taxon>Ciliophora</taxon>
        <taxon>Intramacronucleata</taxon>
        <taxon>Oligohymenophorea</taxon>
        <taxon>Scuticociliatia</taxon>
        <taxon>Philasterida</taxon>
        <taxon>Pseudocohnilembidae</taxon>
        <taxon>Pseudocohnilembus</taxon>
    </lineage>
</organism>
<evidence type="ECO:0000256" key="3">
    <source>
        <dbReference type="ARBA" id="ARBA00022630"/>
    </source>
</evidence>
<name>A0A0V0QBP3_PSEPJ</name>
<evidence type="ECO:0000313" key="8">
    <source>
        <dbReference type="Proteomes" id="UP000054937"/>
    </source>
</evidence>
<dbReference type="EMBL" id="LDAU01000205">
    <property type="protein sequence ID" value="KRW99651.1"/>
    <property type="molecule type" value="Genomic_DNA"/>
</dbReference>
<keyword evidence="3" id="KW-0285">Flavoprotein</keyword>
<comment type="caution">
    <text evidence="7">The sequence shown here is derived from an EMBL/GenBank/DDBJ whole genome shotgun (WGS) entry which is preliminary data.</text>
</comment>